<dbReference type="OrthoDB" id="3812021at2759"/>
<name>A0A7C8M1L0_9PLEO</name>
<evidence type="ECO:0000313" key="3">
    <source>
        <dbReference type="Proteomes" id="UP000481861"/>
    </source>
</evidence>
<proteinExistence type="predicted"/>
<organism evidence="2 3">
    <name type="scientific">Massariosphaeria phaeospora</name>
    <dbReference type="NCBI Taxonomy" id="100035"/>
    <lineage>
        <taxon>Eukaryota</taxon>
        <taxon>Fungi</taxon>
        <taxon>Dikarya</taxon>
        <taxon>Ascomycota</taxon>
        <taxon>Pezizomycotina</taxon>
        <taxon>Dothideomycetes</taxon>
        <taxon>Pleosporomycetidae</taxon>
        <taxon>Pleosporales</taxon>
        <taxon>Pleosporales incertae sedis</taxon>
        <taxon>Massariosphaeria</taxon>
    </lineage>
</organism>
<comment type="caution">
    <text evidence="2">The sequence shown here is derived from an EMBL/GenBank/DDBJ whole genome shotgun (WGS) entry which is preliminary data.</text>
</comment>
<evidence type="ECO:0000313" key="2">
    <source>
        <dbReference type="EMBL" id="KAF2865996.1"/>
    </source>
</evidence>
<feature type="region of interest" description="Disordered" evidence="1">
    <location>
        <begin position="291"/>
        <end position="324"/>
    </location>
</feature>
<gene>
    <name evidence="2" type="ORF">BDV95DRAFT_612231</name>
</gene>
<dbReference type="AlphaFoldDB" id="A0A7C8M1L0"/>
<reference evidence="2 3" key="1">
    <citation type="submission" date="2020-01" db="EMBL/GenBank/DDBJ databases">
        <authorList>
            <consortium name="DOE Joint Genome Institute"/>
            <person name="Haridas S."/>
            <person name="Albert R."/>
            <person name="Binder M."/>
            <person name="Bloem J."/>
            <person name="Labutti K."/>
            <person name="Salamov A."/>
            <person name="Andreopoulos B."/>
            <person name="Baker S.E."/>
            <person name="Barry K."/>
            <person name="Bills G."/>
            <person name="Bluhm B.H."/>
            <person name="Cannon C."/>
            <person name="Castanera R."/>
            <person name="Culley D.E."/>
            <person name="Daum C."/>
            <person name="Ezra D."/>
            <person name="Gonzalez J.B."/>
            <person name="Henrissat B."/>
            <person name="Kuo A."/>
            <person name="Liang C."/>
            <person name="Lipzen A."/>
            <person name="Lutzoni F."/>
            <person name="Magnuson J."/>
            <person name="Mondo S."/>
            <person name="Nolan M."/>
            <person name="Ohm R."/>
            <person name="Pangilinan J."/>
            <person name="Park H.-J.H."/>
            <person name="Ramirez L."/>
            <person name="Alfaro M."/>
            <person name="Sun H."/>
            <person name="Tritt A."/>
            <person name="Yoshinaga Y."/>
            <person name="Zwiers L.-H.L."/>
            <person name="Turgeon B.G."/>
            <person name="Goodwin S.B."/>
            <person name="Spatafora J.W."/>
            <person name="Crous P.W."/>
            <person name="Grigoriev I.V."/>
        </authorList>
    </citation>
    <scope>NUCLEOTIDE SEQUENCE [LARGE SCALE GENOMIC DNA]</scope>
    <source>
        <strain evidence="2 3">CBS 611.86</strain>
    </source>
</reference>
<protein>
    <submittedName>
        <fullName evidence="2">Uncharacterized protein</fullName>
    </submittedName>
</protein>
<sequence>MSTALIEPPTPITSWPTRALSNTLATCRTTALVLPSHCNKKPTSFLSALPPELRTRIYELVLTHPRGVTCVADLPTGTMRLVVDTAVYAGQTQWGAQTYHHGPPPPPPRRALRRETAGLELRFNAVRFPAWSEGVRLPAVTAESARRHFAYDCFALFYQRCHPDVRAGLTRVVLEHGCDWEQSFSWMSTLFEGCDIGRLSALCRERPDLRVVLRFPYMEGGMEERCGLDVRGWEDMAASIDGRDWVLEMCMVQRLLRGGTTPTPTPTPLPIWLNAYEKNVVATRVDRQRQGIEESRQDIEESRRQLRAGRQPRDMAGTRGESEKLRPENLRVAITSGFLEQWFAEGRFACDRDYVQQWNNEWGNDEGMSVWDNDEGISALVEGAEEVVRKKRIAQARRLFEEGV</sequence>
<accession>A0A7C8M1L0</accession>
<dbReference type="EMBL" id="JAADJZ010000030">
    <property type="protein sequence ID" value="KAF2865996.1"/>
    <property type="molecule type" value="Genomic_DNA"/>
</dbReference>
<evidence type="ECO:0000256" key="1">
    <source>
        <dbReference type="SAM" id="MobiDB-lite"/>
    </source>
</evidence>
<dbReference type="Proteomes" id="UP000481861">
    <property type="component" value="Unassembled WGS sequence"/>
</dbReference>
<feature type="compositionally biased region" description="Basic and acidic residues" evidence="1">
    <location>
        <begin position="291"/>
        <end position="304"/>
    </location>
</feature>
<keyword evidence="3" id="KW-1185">Reference proteome</keyword>